<dbReference type="SUPFAM" id="SSF55874">
    <property type="entry name" value="ATPase domain of HSP90 chaperone/DNA topoisomerase II/histidine kinase"/>
    <property type="match status" value="1"/>
</dbReference>
<proteinExistence type="predicted"/>
<evidence type="ECO:0000313" key="3">
    <source>
        <dbReference type="EMBL" id="WIF98002.1"/>
    </source>
</evidence>
<name>A0ABY8UWW5_9BACI</name>
<feature type="transmembrane region" description="Helical" evidence="1">
    <location>
        <begin position="63"/>
        <end position="83"/>
    </location>
</feature>
<feature type="domain" description="Sensor histidine kinase NatK-like C-terminal" evidence="2">
    <location>
        <begin position="216"/>
        <end position="324"/>
    </location>
</feature>
<keyword evidence="1" id="KW-0812">Transmembrane</keyword>
<dbReference type="PANTHER" id="PTHR40448">
    <property type="entry name" value="TWO-COMPONENT SENSOR HISTIDINE KINASE"/>
    <property type="match status" value="1"/>
</dbReference>
<keyword evidence="1" id="KW-1133">Transmembrane helix</keyword>
<sequence length="329" mass="38025">MKRSKNSLIAFSLGMVHIAVALQHIYAVWISPFIIMALILFVSYQKPRWFQRYLHIKEPEGLWALNVVSFLLLLVYLFPLSWLEPIIVLGCVSLLEYGRYKWKSNHLTWEDRLGTRETTIKQTDQVLLDLRRERHDYVKHLSSLQYMLEQGHHQEAIQYMEDLVGEFEQLSTSVSGEKSAVAGVLHSYHREAKDRKIQLRYEFEVPASKLPLPQEEIVVLLGNALSNALEAAQQFQESVGEEGQVIAKLQKKSAFYILTIRNDTLPVPNWVLDRLYHIPATTTKAETGERGYGATSIQSIVQKRHGHLDFTYKQNHFTLKIKLPSIQIE</sequence>
<evidence type="ECO:0000256" key="1">
    <source>
        <dbReference type="SAM" id="Phobius"/>
    </source>
</evidence>
<keyword evidence="1" id="KW-0472">Membrane</keyword>
<gene>
    <name evidence="3" type="ORF">QNI29_20120</name>
</gene>
<dbReference type="Gene3D" id="3.30.565.10">
    <property type="entry name" value="Histidine kinase-like ATPase, C-terminal domain"/>
    <property type="match status" value="1"/>
</dbReference>
<evidence type="ECO:0000259" key="2">
    <source>
        <dbReference type="Pfam" id="PF14501"/>
    </source>
</evidence>
<reference evidence="3 4" key="1">
    <citation type="submission" date="2023-05" db="EMBL/GenBank/DDBJ databases">
        <title>Comparative genomics reveals the evidence of polycyclic aromatic hydrocarbons degradation in moderately halophilic genus Pontibacillus.</title>
        <authorList>
            <person name="Yang H."/>
            <person name="Qian Z."/>
        </authorList>
    </citation>
    <scope>NUCLEOTIDE SEQUENCE [LARGE SCALE GENOMIC DNA]</scope>
    <source>
        <strain evidence="4">HN14</strain>
    </source>
</reference>
<dbReference type="InterPro" id="IPR036890">
    <property type="entry name" value="HATPase_C_sf"/>
</dbReference>
<accession>A0ABY8UWW5</accession>
<dbReference type="PANTHER" id="PTHR40448:SF1">
    <property type="entry name" value="TWO-COMPONENT SENSOR HISTIDINE KINASE"/>
    <property type="match status" value="1"/>
</dbReference>
<organism evidence="3 4">
    <name type="scientific">Pontibacillus chungwhensis</name>
    <dbReference type="NCBI Taxonomy" id="265426"/>
    <lineage>
        <taxon>Bacteria</taxon>
        <taxon>Bacillati</taxon>
        <taxon>Bacillota</taxon>
        <taxon>Bacilli</taxon>
        <taxon>Bacillales</taxon>
        <taxon>Bacillaceae</taxon>
        <taxon>Pontibacillus</taxon>
    </lineage>
</organism>
<evidence type="ECO:0000313" key="4">
    <source>
        <dbReference type="Proteomes" id="UP001236652"/>
    </source>
</evidence>
<dbReference type="RefSeq" id="WP_231419549.1">
    <property type="nucleotide sequence ID" value="NZ_CP126446.1"/>
</dbReference>
<keyword evidence="4" id="KW-1185">Reference proteome</keyword>
<feature type="transmembrane region" description="Helical" evidence="1">
    <location>
        <begin position="20"/>
        <end position="42"/>
    </location>
</feature>
<dbReference type="InterPro" id="IPR032834">
    <property type="entry name" value="NatK-like_C"/>
</dbReference>
<dbReference type="Pfam" id="PF14501">
    <property type="entry name" value="HATPase_c_5"/>
    <property type="match status" value="1"/>
</dbReference>
<dbReference type="Proteomes" id="UP001236652">
    <property type="component" value="Chromosome"/>
</dbReference>
<dbReference type="EMBL" id="CP126446">
    <property type="protein sequence ID" value="WIF98002.1"/>
    <property type="molecule type" value="Genomic_DNA"/>
</dbReference>
<protein>
    <submittedName>
        <fullName evidence="3">GHKL domain-containing protein</fullName>
    </submittedName>
</protein>